<evidence type="ECO:0000313" key="7">
    <source>
        <dbReference type="Proteomes" id="UP000094412"/>
    </source>
</evidence>
<dbReference type="GO" id="GO:0008168">
    <property type="term" value="F:methyltransferase activity"/>
    <property type="evidence" value="ECO:0007669"/>
    <property type="project" value="UniProtKB-KW"/>
</dbReference>
<keyword evidence="7" id="KW-1185">Reference proteome</keyword>
<dbReference type="GO" id="GO:0012505">
    <property type="term" value="C:endomembrane system"/>
    <property type="evidence" value="ECO:0007669"/>
    <property type="project" value="UniProtKB-SubCell"/>
</dbReference>
<sequence>MTDTAARLPFPLPPVIFLVALIVGIGLDIVYPLPWFGDVLGDILFGFGWLAALGAVALWFTAIRMMFRAKTPLNPVAMPTQLLTGGPFGISRNPIYLSLATLVIGIALITGNPWLIPLAFIAGFVTQKAVIEREEKTLAGKFGKKYHDYAKRVRRWI</sequence>
<keyword evidence="4 5" id="KW-0472">Membrane</keyword>
<dbReference type="RefSeq" id="WP_024924624.1">
    <property type="nucleotide sequence ID" value="NZ_MDEO01000033.1"/>
</dbReference>
<evidence type="ECO:0000313" key="6">
    <source>
        <dbReference type="EMBL" id="OCX16379.1"/>
    </source>
</evidence>
<comment type="caution">
    <text evidence="6">The sequence shown here is derived from an EMBL/GenBank/DDBJ whole genome shotgun (WGS) entry which is preliminary data.</text>
</comment>
<reference evidence="6 7" key="1">
    <citation type="submission" date="2016-08" db="EMBL/GenBank/DDBJ databases">
        <title>Whole genome sequence of Mesorhizobium sp. strain UASWS1009 isolated from industrial sewage.</title>
        <authorList>
            <person name="Crovadore J."/>
            <person name="Calmin G."/>
            <person name="Chablais R."/>
            <person name="Cochard B."/>
            <person name="Lefort F."/>
        </authorList>
    </citation>
    <scope>NUCLEOTIDE SEQUENCE [LARGE SCALE GENOMIC DNA]</scope>
    <source>
        <strain evidence="6 7">UASWS1009</strain>
    </source>
</reference>
<keyword evidence="2 5" id="KW-0812">Transmembrane</keyword>
<dbReference type="Proteomes" id="UP000094412">
    <property type="component" value="Unassembled WGS sequence"/>
</dbReference>
<keyword evidence="3 5" id="KW-1133">Transmembrane helix</keyword>
<evidence type="ECO:0000256" key="3">
    <source>
        <dbReference type="ARBA" id="ARBA00022989"/>
    </source>
</evidence>
<organism evidence="6 7">
    <name type="scientific">Mesorhizobium hungaricum</name>
    <dbReference type="NCBI Taxonomy" id="1566387"/>
    <lineage>
        <taxon>Bacteria</taxon>
        <taxon>Pseudomonadati</taxon>
        <taxon>Pseudomonadota</taxon>
        <taxon>Alphaproteobacteria</taxon>
        <taxon>Hyphomicrobiales</taxon>
        <taxon>Phyllobacteriaceae</taxon>
        <taxon>Mesorhizobium</taxon>
    </lineage>
</organism>
<dbReference type="Gene3D" id="1.20.120.1630">
    <property type="match status" value="1"/>
</dbReference>
<dbReference type="OrthoDB" id="9811969at2"/>
<proteinExistence type="predicted"/>
<keyword evidence="6" id="KW-0489">Methyltransferase</keyword>
<evidence type="ECO:0000256" key="4">
    <source>
        <dbReference type="ARBA" id="ARBA00023136"/>
    </source>
</evidence>
<dbReference type="InterPro" id="IPR007318">
    <property type="entry name" value="Phopholipid_MeTrfase"/>
</dbReference>
<dbReference type="STRING" id="1566387.QV13_16265"/>
<dbReference type="GO" id="GO:0032259">
    <property type="term" value="P:methylation"/>
    <property type="evidence" value="ECO:0007669"/>
    <property type="project" value="UniProtKB-KW"/>
</dbReference>
<feature type="transmembrane region" description="Helical" evidence="5">
    <location>
        <begin position="95"/>
        <end position="116"/>
    </location>
</feature>
<protein>
    <submittedName>
        <fullName evidence="6">Isoprenylcysteine carboxyl methyltransferase</fullName>
    </submittedName>
</protein>
<gene>
    <name evidence="6" type="ORF">QV13_16265</name>
</gene>
<evidence type="ECO:0000256" key="2">
    <source>
        <dbReference type="ARBA" id="ARBA00022692"/>
    </source>
</evidence>
<dbReference type="Pfam" id="PF04191">
    <property type="entry name" value="PEMT"/>
    <property type="match status" value="1"/>
</dbReference>
<dbReference type="EMBL" id="MDEO01000033">
    <property type="protein sequence ID" value="OCX16379.1"/>
    <property type="molecule type" value="Genomic_DNA"/>
</dbReference>
<feature type="transmembrane region" description="Helical" evidence="5">
    <location>
        <begin position="43"/>
        <end position="63"/>
    </location>
</feature>
<accession>A0A1C2DNP6</accession>
<feature type="transmembrane region" description="Helical" evidence="5">
    <location>
        <begin position="12"/>
        <end position="31"/>
    </location>
</feature>
<evidence type="ECO:0000256" key="1">
    <source>
        <dbReference type="ARBA" id="ARBA00004127"/>
    </source>
</evidence>
<keyword evidence="6" id="KW-0808">Transferase</keyword>
<name>A0A1C2DNP6_9HYPH</name>
<comment type="subcellular location">
    <subcellularLocation>
        <location evidence="1">Endomembrane system</location>
        <topology evidence="1">Multi-pass membrane protein</topology>
    </subcellularLocation>
</comment>
<evidence type="ECO:0000256" key="5">
    <source>
        <dbReference type="SAM" id="Phobius"/>
    </source>
</evidence>
<dbReference type="AlphaFoldDB" id="A0A1C2DNP6"/>